<dbReference type="Gene3D" id="3.30.300.30">
    <property type="match status" value="1"/>
</dbReference>
<dbReference type="EMBL" id="OV651815">
    <property type="protein sequence ID" value="CAH1108317.1"/>
    <property type="molecule type" value="Genomic_DNA"/>
</dbReference>
<comment type="catalytic activity">
    <reaction evidence="5">
        <text>acetate + ATP + CoA = acetyl-CoA + AMP + diphosphate</text>
        <dbReference type="Rhea" id="RHEA:23176"/>
        <dbReference type="ChEBI" id="CHEBI:30089"/>
        <dbReference type="ChEBI" id="CHEBI:30616"/>
        <dbReference type="ChEBI" id="CHEBI:33019"/>
        <dbReference type="ChEBI" id="CHEBI:57287"/>
        <dbReference type="ChEBI" id="CHEBI:57288"/>
        <dbReference type="ChEBI" id="CHEBI:456215"/>
        <dbReference type="EC" id="6.2.1.1"/>
    </reaction>
</comment>
<gene>
    <name evidence="9" type="ORF">PSYICH_LOCUS9216</name>
</gene>
<evidence type="ECO:0000259" key="6">
    <source>
        <dbReference type="Pfam" id="PF00501"/>
    </source>
</evidence>
<keyword evidence="10" id="KW-1185">Reference proteome</keyword>
<dbReference type="InterPro" id="IPR011904">
    <property type="entry name" value="Ac_CoA_lig"/>
</dbReference>
<dbReference type="PANTHER" id="PTHR24095:SF244">
    <property type="entry name" value="ACETYL-COENZYME A SYNTHETASE"/>
    <property type="match status" value="1"/>
</dbReference>
<dbReference type="OrthoDB" id="1706066at2759"/>
<sequence length="669" mass="75111">MPSEKTVFDPNPALAKSAYVSSMSQYKEMYQKSIDKPDEFWGDIAKQFHWETPINYDKFHTFNFDITKGPIFTKWMDGATTNICYNLLDRNVRNGHGEKIAFYWEGNHPDDYSRLTYKKLLEEVCRFANVLKNKGIQKGDRVAVYMPMILEAIVTMLACTRIGAVHSLVFAGFSADSFAERILDCEARLLVTADGAWRGEKLLQLKSICDQAMAKCSQKGHNVETCVVVAHLGRVTSPQGTQYSSNKTPMTPGRDVFWHEIVPQACTSCYPEWMEAEDPLFMLYTSGSTGKPKGVLHTTGGYMVYAATTFKYVFDYKQNDVYWCTADIGWITGHTYVVYGPLANAATSVLYEGTPFYPHNDRFWTVVDKYKVNQFYTAPTAIRSLMKFDDELVTKHNLSSLKVLGSVGEPINPEAWHWYYKLVGKERCSIVDTFWQTETGGHVLTPLPGAIPMKPGSAAVPFFGVQPVLLDESGKEIKGEGEGYLVFSRPWPSLMRTLFNNHDRYETTYFTKFPGYYCTGDGARRDADGYLWVTGRVDDMLNVSGHLMSTAEVEAILTENPAVSEAAVVSKPHPVKGECLYCFVTTTENGVFDEILIKQLKQAVREKIGPFAQPDVIQNAPALPKTRSGKIMRRILRKIAVNDRDVGDISTLADSSVVDQLFASRPQGA</sequence>
<evidence type="ECO:0000313" key="9">
    <source>
        <dbReference type="EMBL" id="CAH1108317.1"/>
    </source>
</evidence>
<dbReference type="InterPro" id="IPR020845">
    <property type="entry name" value="AMP-binding_CS"/>
</dbReference>
<protein>
    <recommendedName>
        <fullName evidence="5">Acetyl-coenzyme A synthetase</fullName>
        <ecNumber evidence="5">6.2.1.1</ecNumber>
    </recommendedName>
</protein>
<evidence type="ECO:0000256" key="4">
    <source>
        <dbReference type="ARBA" id="ARBA00022840"/>
    </source>
</evidence>
<dbReference type="InterPro" id="IPR000873">
    <property type="entry name" value="AMP-dep_synth/lig_dom"/>
</dbReference>
<name>A0A9P0D102_9CUCU</name>
<dbReference type="PROSITE" id="PS00455">
    <property type="entry name" value="AMP_BINDING"/>
    <property type="match status" value="1"/>
</dbReference>
<evidence type="ECO:0000313" key="10">
    <source>
        <dbReference type="Proteomes" id="UP001153636"/>
    </source>
</evidence>
<dbReference type="GO" id="GO:0003987">
    <property type="term" value="F:acetate-CoA ligase activity"/>
    <property type="evidence" value="ECO:0007669"/>
    <property type="project" value="UniProtKB-UniRule"/>
</dbReference>
<feature type="domain" description="AMP-dependent synthetase/ligase" evidence="6">
    <location>
        <begin position="94"/>
        <end position="496"/>
    </location>
</feature>
<dbReference type="Gene3D" id="3.40.50.12780">
    <property type="entry name" value="N-terminal domain of ligase-like"/>
    <property type="match status" value="1"/>
</dbReference>
<keyword evidence="4 5" id="KW-0067">ATP-binding</keyword>
<dbReference type="Proteomes" id="UP001153636">
    <property type="component" value="Chromosome 3"/>
</dbReference>
<evidence type="ECO:0000259" key="7">
    <source>
        <dbReference type="Pfam" id="PF13193"/>
    </source>
</evidence>
<dbReference type="GO" id="GO:0005524">
    <property type="term" value="F:ATP binding"/>
    <property type="evidence" value="ECO:0007669"/>
    <property type="project" value="UniProtKB-UniRule"/>
</dbReference>
<dbReference type="FunFam" id="3.40.50.12780:FF:000001">
    <property type="entry name" value="Acetyl-coenzyme A synthetase"/>
    <property type="match status" value="1"/>
</dbReference>
<evidence type="ECO:0000256" key="3">
    <source>
        <dbReference type="ARBA" id="ARBA00022741"/>
    </source>
</evidence>
<dbReference type="AlphaFoldDB" id="A0A9P0D102"/>
<proteinExistence type="inferred from homology"/>
<keyword evidence="3 5" id="KW-0547">Nucleotide-binding</keyword>
<dbReference type="PANTHER" id="PTHR24095">
    <property type="entry name" value="ACETYL-COENZYME A SYNTHETASE"/>
    <property type="match status" value="1"/>
</dbReference>
<evidence type="ECO:0000256" key="2">
    <source>
        <dbReference type="ARBA" id="ARBA00022598"/>
    </source>
</evidence>
<dbReference type="InterPro" id="IPR042099">
    <property type="entry name" value="ANL_N_sf"/>
</dbReference>
<evidence type="ECO:0000256" key="5">
    <source>
        <dbReference type="RuleBase" id="RU361147"/>
    </source>
</evidence>
<comment type="similarity">
    <text evidence="1 5">Belongs to the ATP-dependent AMP-binding enzyme family.</text>
</comment>
<dbReference type="FunFam" id="3.30.300.30:FF:000004">
    <property type="entry name" value="Acetyl-coenzyme A synthetase"/>
    <property type="match status" value="1"/>
</dbReference>
<evidence type="ECO:0000256" key="1">
    <source>
        <dbReference type="ARBA" id="ARBA00006432"/>
    </source>
</evidence>
<dbReference type="InterPro" id="IPR032387">
    <property type="entry name" value="ACAS_N"/>
</dbReference>
<keyword evidence="2 5" id="KW-0436">Ligase</keyword>
<accession>A0A9P0D102</accession>
<evidence type="ECO:0000259" key="8">
    <source>
        <dbReference type="Pfam" id="PF16177"/>
    </source>
</evidence>
<feature type="domain" description="Acetyl-coenzyme A synthetase N-terminal" evidence="8">
    <location>
        <begin position="26"/>
        <end position="86"/>
    </location>
</feature>
<dbReference type="GO" id="GO:0019427">
    <property type="term" value="P:acetyl-CoA biosynthetic process from acetate"/>
    <property type="evidence" value="ECO:0007669"/>
    <property type="project" value="InterPro"/>
</dbReference>
<reference evidence="9" key="1">
    <citation type="submission" date="2022-01" db="EMBL/GenBank/DDBJ databases">
        <authorList>
            <person name="King R."/>
        </authorList>
    </citation>
    <scope>NUCLEOTIDE SEQUENCE</scope>
</reference>
<dbReference type="Pfam" id="PF00501">
    <property type="entry name" value="AMP-binding"/>
    <property type="match status" value="1"/>
</dbReference>
<dbReference type="EC" id="6.2.1.1" evidence="5"/>
<dbReference type="NCBIfam" id="TIGR02188">
    <property type="entry name" value="Ac_CoA_lig_AcsA"/>
    <property type="match status" value="1"/>
</dbReference>
<dbReference type="SUPFAM" id="SSF56801">
    <property type="entry name" value="Acetyl-CoA synthetase-like"/>
    <property type="match status" value="1"/>
</dbReference>
<dbReference type="CDD" id="cd05966">
    <property type="entry name" value="ACS"/>
    <property type="match status" value="1"/>
</dbReference>
<dbReference type="GO" id="GO:0016208">
    <property type="term" value="F:AMP binding"/>
    <property type="evidence" value="ECO:0007669"/>
    <property type="project" value="InterPro"/>
</dbReference>
<dbReference type="InterPro" id="IPR045851">
    <property type="entry name" value="AMP-bd_C_sf"/>
</dbReference>
<dbReference type="Pfam" id="PF16177">
    <property type="entry name" value="ACAS_N"/>
    <property type="match status" value="1"/>
</dbReference>
<feature type="domain" description="AMP-binding enzyme C-terminal" evidence="7">
    <location>
        <begin position="552"/>
        <end position="630"/>
    </location>
</feature>
<organism evidence="9 10">
    <name type="scientific">Psylliodes chrysocephalus</name>
    <dbReference type="NCBI Taxonomy" id="3402493"/>
    <lineage>
        <taxon>Eukaryota</taxon>
        <taxon>Metazoa</taxon>
        <taxon>Ecdysozoa</taxon>
        <taxon>Arthropoda</taxon>
        <taxon>Hexapoda</taxon>
        <taxon>Insecta</taxon>
        <taxon>Pterygota</taxon>
        <taxon>Neoptera</taxon>
        <taxon>Endopterygota</taxon>
        <taxon>Coleoptera</taxon>
        <taxon>Polyphaga</taxon>
        <taxon>Cucujiformia</taxon>
        <taxon>Chrysomeloidea</taxon>
        <taxon>Chrysomelidae</taxon>
        <taxon>Galerucinae</taxon>
        <taxon>Alticini</taxon>
        <taxon>Psylliodes</taxon>
    </lineage>
</organism>
<dbReference type="Pfam" id="PF13193">
    <property type="entry name" value="AMP-binding_C"/>
    <property type="match status" value="1"/>
</dbReference>
<dbReference type="NCBIfam" id="NF001208">
    <property type="entry name" value="PRK00174.1"/>
    <property type="match status" value="1"/>
</dbReference>
<dbReference type="InterPro" id="IPR025110">
    <property type="entry name" value="AMP-bd_C"/>
</dbReference>